<dbReference type="InterPro" id="IPR036388">
    <property type="entry name" value="WH-like_DNA-bd_sf"/>
</dbReference>
<feature type="domain" description="HTH marR-type" evidence="4">
    <location>
        <begin position="3"/>
        <end position="145"/>
    </location>
</feature>
<dbReference type="InterPro" id="IPR000835">
    <property type="entry name" value="HTH_MarR-typ"/>
</dbReference>
<evidence type="ECO:0000256" key="1">
    <source>
        <dbReference type="ARBA" id="ARBA00023015"/>
    </source>
</evidence>
<dbReference type="RefSeq" id="WP_101645427.1">
    <property type="nucleotide sequence ID" value="NZ_PGUY01000073.1"/>
</dbReference>
<proteinExistence type="predicted"/>
<keyword evidence="6" id="KW-1185">Reference proteome</keyword>
<name>A0A2N5M0M5_9BACI</name>
<dbReference type="PANTHER" id="PTHR42756">
    <property type="entry name" value="TRANSCRIPTIONAL REGULATOR, MARR"/>
    <property type="match status" value="1"/>
</dbReference>
<evidence type="ECO:0000313" key="5">
    <source>
        <dbReference type="EMBL" id="PLT27901.1"/>
    </source>
</evidence>
<dbReference type="InterPro" id="IPR036390">
    <property type="entry name" value="WH_DNA-bd_sf"/>
</dbReference>
<protein>
    <submittedName>
        <fullName evidence="5">MarR family transcriptional regulator</fullName>
    </submittedName>
</protein>
<dbReference type="Gene3D" id="1.10.10.10">
    <property type="entry name" value="Winged helix-like DNA-binding domain superfamily/Winged helix DNA-binding domain"/>
    <property type="match status" value="1"/>
</dbReference>
<evidence type="ECO:0000256" key="2">
    <source>
        <dbReference type="ARBA" id="ARBA00023125"/>
    </source>
</evidence>
<dbReference type="SUPFAM" id="SSF46785">
    <property type="entry name" value="Winged helix' DNA-binding domain"/>
    <property type="match status" value="1"/>
</dbReference>
<dbReference type="Pfam" id="PF01047">
    <property type="entry name" value="MarR"/>
    <property type="match status" value="1"/>
</dbReference>
<organism evidence="5 6">
    <name type="scientific">Peribacillus deserti</name>
    <dbReference type="NCBI Taxonomy" id="673318"/>
    <lineage>
        <taxon>Bacteria</taxon>
        <taxon>Bacillati</taxon>
        <taxon>Bacillota</taxon>
        <taxon>Bacilli</taxon>
        <taxon>Bacillales</taxon>
        <taxon>Bacillaceae</taxon>
        <taxon>Peribacillus</taxon>
    </lineage>
</organism>
<accession>A0A2N5M0M5</accession>
<comment type="caution">
    <text evidence="5">The sequence shown here is derived from an EMBL/GenBank/DDBJ whole genome shotgun (WGS) entry which is preliminary data.</text>
</comment>
<dbReference type="PROSITE" id="PS50995">
    <property type="entry name" value="HTH_MARR_2"/>
    <property type="match status" value="1"/>
</dbReference>
<evidence type="ECO:0000259" key="4">
    <source>
        <dbReference type="PROSITE" id="PS50995"/>
    </source>
</evidence>
<dbReference type="EMBL" id="PGUY01000073">
    <property type="protein sequence ID" value="PLT27901.1"/>
    <property type="molecule type" value="Genomic_DNA"/>
</dbReference>
<dbReference type="Proteomes" id="UP000234748">
    <property type="component" value="Unassembled WGS sequence"/>
</dbReference>
<sequence length="145" mass="16338">MVVMDFKNTLWNYTRKISENTNTIIASLSDRYGLTSLQVRILVEIREQGSHTIGTLASRLNMAGTNISTMCKKLEKEGFLERARNPEDERVVKVMLSDQGMAAVTEINKALLEKISSSIKEESETALKDMIAGLEKLNELLEKMK</sequence>
<dbReference type="AlphaFoldDB" id="A0A2N5M0M5"/>
<dbReference type="OrthoDB" id="288929at2"/>
<dbReference type="PANTHER" id="PTHR42756:SF1">
    <property type="entry name" value="TRANSCRIPTIONAL REPRESSOR OF EMRAB OPERON"/>
    <property type="match status" value="1"/>
</dbReference>
<keyword evidence="1" id="KW-0805">Transcription regulation</keyword>
<evidence type="ECO:0000313" key="6">
    <source>
        <dbReference type="Proteomes" id="UP000234748"/>
    </source>
</evidence>
<gene>
    <name evidence="5" type="ORF">CUU66_21450</name>
</gene>
<evidence type="ECO:0000256" key="3">
    <source>
        <dbReference type="ARBA" id="ARBA00023163"/>
    </source>
</evidence>
<dbReference type="GO" id="GO:0003677">
    <property type="term" value="F:DNA binding"/>
    <property type="evidence" value="ECO:0007669"/>
    <property type="project" value="UniProtKB-KW"/>
</dbReference>
<keyword evidence="3" id="KW-0804">Transcription</keyword>
<reference evidence="5 6" key="1">
    <citation type="submission" date="2017-11" db="EMBL/GenBank/DDBJ databases">
        <title>Comparitive Functional Genomics of Dry Heat Resistant strains isolated from the Viking Spacecraft.</title>
        <authorList>
            <person name="Seuylemezian A."/>
            <person name="Cooper K."/>
            <person name="Vaishampayan P."/>
        </authorList>
    </citation>
    <scope>NUCLEOTIDE SEQUENCE [LARGE SCALE GENOMIC DNA]</scope>
    <source>
        <strain evidence="5 6">V1-29</strain>
    </source>
</reference>
<dbReference type="GO" id="GO:0003700">
    <property type="term" value="F:DNA-binding transcription factor activity"/>
    <property type="evidence" value="ECO:0007669"/>
    <property type="project" value="InterPro"/>
</dbReference>
<dbReference type="SMART" id="SM00347">
    <property type="entry name" value="HTH_MARR"/>
    <property type="match status" value="1"/>
</dbReference>
<keyword evidence="2" id="KW-0238">DNA-binding</keyword>